<dbReference type="EMBL" id="CP000927">
    <property type="protein sequence ID" value="ABZ70185.1"/>
    <property type="molecule type" value="Genomic_DNA"/>
</dbReference>
<proteinExistence type="predicted"/>
<name>B0SX24_CAUSK</name>
<organism evidence="4">
    <name type="scientific">Caulobacter sp. (strain K31)</name>
    <dbReference type="NCBI Taxonomy" id="366602"/>
    <lineage>
        <taxon>Bacteria</taxon>
        <taxon>Pseudomonadati</taxon>
        <taxon>Pseudomonadota</taxon>
        <taxon>Alphaproteobacteria</taxon>
        <taxon>Caulobacterales</taxon>
        <taxon>Caulobacteraceae</taxon>
        <taxon>Caulobacter</taxon>
    </lineage>
</organism>
<feature type="domain" description="Peptidase S12 Pab87-related C-terminal" evidence="3">
    <location>
        <begin position="442"/>
        <end position="545"/>
    </location>
</feature>
<dbReference type="InterPro" id="IPR050491">
    <property type="entry name" value="AmpC-like"/>
</dbReference>
<dbReference type="eggNOG" id="COG1680">
    <property type="taxonomic scope" value="Bacteria"/>
</dbReference>
<dbReference type="STRING" id="366602.Caul_1055"/>
<dbReference type="Gene3D" id="2.40.128.600">
    <property type="match status" value="1"/>
</dbReference>
<evidence type="ECO:0000313" key="4">
    <source>
        <dbReference type="EMBL" id="ABZ70185.1"/>
    </source>
</evidence>
<feature type="domain" description="Beta-lactamase-related" evidence="2">
    <location>
        <begin position="51"/>
        <end position="389"/>
    </location>
</feature>
<dbReference type="InterPro" id="IPR001466">
    <property type="entry name" value="Beta-lactam-related"/>
</dbReference>
<dbReference type="Pfam" id="PF00144">
    <property type="entry name" value="Beta-lactamase"/>
    <property type="match status" value="1"/>
</dbReference>
<dbReference type="Gene3D" id="3.40.710.10">
    <property type="entry name" value="DD-peptidase/beta-lactamase superfamily"/>
    <property type="match status" value="1"/>
</dbReference>
<feature type="signal peptide" evidence="1">
    <location>
        <begin position="1"/>
        <end position="31"/>
    </location>
</feature>
<evidence type="ECO:0000256" key="1">
    <source>
        <dbReference type="SAM" id="SignalP"/>
    </source>
</evidence>
<evidence type="ECO:0000259" key="2">
    <source>
        <dbReference type="Pfam" id="PF00144"/>
    </source>
</evidence>
<dbReference type="InterPro" id="IPR012338">
    <property type="entry name" value="Beta-lactam/transpept-like"/>
</dbReference>
<accession>B0SX24</accession>
<dbReference type="InterPro" id="IPR006311">
    <property type="entry name" value="TAT_signal"/>
</dbReference>
<sequence precursor="true">MIATTRRAALLSAFATVGASALVATPRLAWAQGVGARETGKAAAAIDLFAQQVMEAFPDEPGLGICVVEDGQITLAKGYGVRRLGGSDKVTDSTLFGVASNTKAFTAAALAMLVEEGKVAWDAPVTQYLPQFEMSDPIVTRLMTVRDLLCHRSGLTLGAGDLMIWPNPTHTRADIVAGLRYLPIGGQFRGGYAYDNVLYVAAGEVIAAVNGAPWEVFIQTRILDPLKMTDSVPLPSMIGNRPRAEPHARMGPPVRGLGPQTVLPFDGSFDAAGAAGGLNASPRDIGKWMQAQLGLGTTPGGVKLWTEASAREMWKPQTITAWSDGPIADNPVRASLQAYGLGWFLNDHRGERIVWHTGGLAGFISYTGLLPGRKSGIMVMTNAEENTVFRSLRYGGPDRLQGRSDFDWIASSRKVQDESNAKLIKDAAEAMTPKGGGPNGGGAPTLPLAAYAGTYRDPWYGTITVSLAGKGKKAALKIAFDKTPALRGALETFDGDTFKTRFDDRSQEDAFVVFSVKDGAVTGATLRAVSPLADFSYDYQDLRLTKI</sequence>
<keyword evidence="1" id="KW-0732">Signal</keyword>
<dbReference type="PANTHER" id="PTHR46825:SF15">
    <property type="entry name" value="BETA-LACTAMASE-RELATED DOMAIN-CONTAINING PROTEIN"/>
    <property type="match status" value="1"/>
</dbReference>
<feature type="chain" id="PRO_5002753177" evidence="1">
    <location>
        <begin position="32"/>
        <end position="547"/>
    </location>
</feature>
<dbReference type="HOGENOM" id="CLU_020027_14_3_5"/>
<dbReference type="PROSITE" id="PS51318">
    <property type="entry name" value="TAT"/>
    <property type="match status" value="1"/>
</dbReference>
<dbReference type="OrthoDB" id="5377981at2"/>
<gene>
    <name evidence="4" type="ordered locus">Caul_1055</name>
</gene>
<evidence type="ECO:0000259" key="3">
    <source>
        <dbReference type="Pfam" id="PF11954"/>
    </source>
</evidence>
<reference evidence="4" key="1">
    <citation type="submission" date="2008-01" db="EMBL/GenBank/DDBJ databases">
        <title>Complete sequence of chromosome of Caulobacter sp. K31.</title>
        <authorList>
            <consortium name="US DOE Joint Genome Institute"/>
            <person name="Copeland A."/>
            <person name="Lucas S."/>
            <person name="Lapidus A."/>
            <person name="Barry K."/>
            <person name="Glavina del Rio T."/>
            <person name="Dalin E."/>
            <person name="Tice H."/>
            <person name="Pitluck S."/>
            <person name="Bruce D."/>
            <person name="Goodwin L."/>
            <person name="Thompson L.S."/>
            <person name="Brettin T."/>
            <person name="Detter J.C."/>
            <person name="Han C."/>
            <person name="Schmutz J."/>
            <person name="Larimer F."/>
            <person name="Land M."/>
            <person name="Hauser L."/>
            <person name="Kyrpides N."/>
            <person name="Kim E."/>
            <person name="Stephens C."/>
            <person name="Richardson P."/>
        </authorList>
    </citation>
    <scope>NUCLEOTIDE SEQUENCE [LARGE SCALE GENOMIC DNA]</scope>
    <source>
        <strain evidence="4">K31</strain>
    </source>
</reference>
<protein>
    <submittedName>
        <fullName evidence="4">Beta-lactamase</fullName>
    </submittedName>
</protein>
<dbReference type="PANTHER" id="PTHR46825">
    <property type="entry name" value="D-ALANYL-D-ALANINE-CARBOXYPEPTIDASE/ENDOPEPTIDASE AMPH"/>
    <property type="match status" value="1"/>
</dbReference>
<dbReference type="InterPro" id="IPR021860">
    <property type="entry name" value="Peptidase_S12_Pab87-rel_C"/>
</dbReference>
<dbReference type="SUPFAM" id="SSF56601">
    <property type="entry name" value="beta-lactamase/transpeptidase-like"/>
    <property type="match status" value="1"/>
</dbReference>
<dbReference type="Pfam" id="PF11954">
    <property type="entry name" value="DUF3471"/>
    <property type="match status" value="1"/>
</dbReference>
<dbReference type="AlphaFoldDB" id="B0SX24"/>
<dbReference type="KEGG" id="cak:Caul_1055"/>